<dbReference type="PANTHER" id="PTHR35580">
    <property type="entry name" value="CELL SURFACE GLYCOPROTEIN (S-LAYER PROTEIN)-LIKE PROTEIN"/>
    <property type="match status" value="1"/>
</dbReference>
<dbReference type="KEGG" id="samy:DB32_005093"/>
<dbReference type="AlphaFoldDB" id="A0A0F6SG23"/>
<evidence type="ECO:0008006" key="3">
    <source>
        <dbReference type="Google" id="ProtNLM"/>
    </source>
</evidence>
<proteinExistence type="predicted"/>
<dbReference type="EMBL" id="CP011125">
    <property type="protein sequence ID" value="AKF07944.1"/>
    <property type="molecule type" value="Genomic_DNA"/>
</dbReference>
<evidence type="ECO:0000313" key="2">
    <source>
        <dbReference type="Proteomes" id="UP000034883"/>
    </source>
</evidence>
<dbReference type="InterPro" id="IPR052918">
    <property type="entry name" value="Motility_Chemotaxis_Reg"/>
</dbReference>
<accession>A0A0F6SG23</accession>
<keyword evidence="2" id="KW-1185">Reference proteome</keyword>
<dbReference type="Proteomes" id="UP000034883">
    <property type="component" value="Chromosome"/>
</dbReference>
<dbReference type="PANTHER" id="PTHR35580:SF1">
    <property type="entry name" value="PHYTASE-LIKE DOMAIN-CONTAINING PROTEIN"/>
    <property type="match status" value="1"/>
</dbReference>
<dbReference type="STRING" id="927083.DB32_005093"/>
<evidence type="ECO:0000313" key="1">
    <source>
        <dbReference type="EMBL" id="AKF07944.1"/>
    </source>
</evidence>
<sequence length="421" mass="41787">MQRHVDLPSGAPSAFFNDVAVDANGDIYVVGGFSQPLAIGSTLLTRTGIANGFLAKFSSAGAPLWAVQTGGTGADALGAVALDASGNPIVAGSEGAPISSDPYTENRVLVASFTAAGTLRWTQRFAAASAYYTGATDIAVAGDGTIYVIGTFGRSLTIGATTHTSSGTNDAFVIALAPGTGAMVRGRVLGASGGERASTLAVDGSSVYVAGNFTGTSSFGGPSRTAGGADGFVVALTSTLEHRWTTTFGGAQSDNVRGLVIHPSGSLFAAGAFDGSVAFGATNLVAIGQDAFVAMLSPTDGSFVRAARFGGSGTEQFTSIAIDGAGLLYGIAESSDAATFGGASLGALGGYSDVVMASYSVDLAHRWSARYGGAGWDTGAIAVSPEGLVTLAANFEGDASFGGAPLSATGRDAVVAIYRGR</sequence>
<name>A0A0F6SG23_9BACT</name>
<dbReference type="SUPFAM" id="SSF101898">
    <property type="entry name" value="NHL repeat"/>
    <property type="match status" value="1"/>
</dbReference>
<reference evidence="1 2" key="1">
    <citation type="submission" date="2015-03" db="EMBL/GenBank/DDBJ databases">
        <title>Genome assembly of Sandaracinus amylolyticus DSM 53668.</title>
        <authorList>
            <person name="Sharma G."/>
            <person name="Subramanian S."/>
        </authorList>
    </citation>
    <scope>NUCLEOTIDE SEQUENCE [LARGE SCALE GENOMIC DNA]</scope>
    <source>
        <strain evidence="1 2">DSM 53668</strain>
    </source>
</reference>
<protein>
    <recommendedName>
        <fullName evidence="3">Cell surface protein</fullName>
    </recommendedName>
</protein>
<gene>
    <name evidence="1" type="ORF">DB32_005093</name>
</gene>
<organism evidence="1 2">
    <name type="scientific">Sandaracinus amylolyticus</name>
    <dbReference type="NCBI Taxonomy" id="927083"/>
    <lineage>
        <taxon>Bacteria</taxon>
        <taxon>Pseudomonadati</taxon>
        <taxon>Myxococcota</taxon>
        <taxon>Polyangia</taxon>
        <taxon>Polyangiales</taxon>
        <taxon>Sandaracinaceae</taxon>
        <taxon>Sandaracinus</taxon>
    </lineage>
</organism>